<dbReference type="InterPro" id="IPR044079">
    <property type="entry name" value="Ubl_TBCE"/>
</dbReference>
<dbReference type="InterPro" id="IPR032675">
    <property type="entry name" value="LRR_dom_sf"/>
</dbReference>
<organism evidence="3 4">
    <name type="scientific">Emiliania huxleyi (strain CCMP1516)</name>
    <dbReference type="NCBI Taxonomy" id="280463"/>
    <lineage>
        <taxon>Eukaryota</taxon>
        <taxon>Haptista</taxon>
        <taxon>Haptophyta</taxon>
        <taxon>Prymnesiophyceae</taxon>
        <taxon>Isochrysidales</taxon>
        <taxon>Noelaerhabdaceae</taxon>
        <taxon>Emiliania</taxon>
    </lineage>
</organism>
<evidence type="ECO:0000313" key="3">
    <source>
        <dbReference type="EnsemblProtists" id="EOD14733"/>
    </source>
</evidence>
<dbReference type="RefSeq" id="XP_005767162.1">
    <property type="nucleotide sequence ID" value="XM_005767105.1"/>
</dbReference>
<dbReference type="STRING" id="2903.R1BX24"/>
<keyword evidence="2" id="KW-0677">Repeat</keyword>
<dbReference type="SUPFAM" id="SSF52047">
    <property type="entry name" value="RNI-like"/>
    <property type="match status" value="1"/>
</dbReference>
<dbReference type="HOGENOM" id="CLU_463408_0_0_1"/>
<dbReference type="InterPro" id="IPR003591">
    <property type="entry name" value="Leu-rich_rpt_typical-subtyp"/>
</dbReference>
<evidence type="ECO:0000313" key="4">
    <source>
        <dbReference type="Proteomes" id="UP000013827"/>
    </source>
</evidence>
<keyword evidence="4" id="KW-1185">Reference proteome</keyword>
<evidence type="ECO:0000256" key="1">
    <source>
        <dbReference type="ARBA" id="ARBA00022614"/>
    </source>
</evidence>
<dbReference type="GeneID" id="17260937"/>
<reference evidence="3" key="2">
    <citation type="submission" date="2024-10" db="UniProtKB">
        <authorList>
            <consortium name="EnsemblProtists"/>
        </authorList>
    </citation>
    <scope>IDENTIFICATION</scope>
</reference>
<dbReference type="EnsemblProtists" id="EOD14733">
    <property type="protein sequence ID" value="EOD14733"/>
    <property type="gene ID" value="EMIHUDRAFT_448189"/>
</dbReference>
<evidence type="ECO:0000256" key="2">
    <source>
        <dbReference type="ARBA" id="ARBA00022737"/>
    </source>
</evidence>
<name>A0A0D3ITZ8_EMIH1</name>
<dbReference type="PROSITE" id="PS51450">
    <property type="entry name" value="LRR"/>
    <property type="match status" value="2"/>
</dbReference>
<dbReference type="CDD" id="cd17044">
    <property type="entry name" value="Ubl_TBCE"/>
    <property type="match status" value="1"/>
</dbReference>
<dbReference type="PANTHER" id="PTHR15454">
    <property type="entry name" value="NISCHARIN RELATED"/>
    <property type="match status" value="1"/>
</dbReference>
<accession>A0A0D3ITZ8</accession>
<dbReference type="KEGG" id="ehx:EMIHUDRAFT_448189"/>
<dbReference type="Gene3D" id="3.80.10.10">
    <property type="entry name" value="Ribonuclease Inhibitor"/>
    <property type="match status" value="1"/>
</dbReference>
<dbReference type="SMART" id="SM00369">
    <property type="entry name" value="LRR_TYP"/>
    <property type="match status" value="3"/>
</dbReference>
<dbReference type="InterPro" id="IPR029071">
    <property type="entry name" value="Ubiquitin-like_domsf"/>
</dbReference>
<dbReference type="InterPro" id="IPR001611">
    <property type="entry name" value="Leu-rich_rpt"/>
</dbReference>
<sequence>MRLTSRQSISPCSATPSAPIYRKCDGQNVKETALAACNVAAGEYKNQMSEHGCDWTKFFTYGCWECCGVIAPYPPSPPPPSPPLLANKWANAGLNTGITFAKFGAGTAFTFGTSNPFTTDYGKLGQQTGESFSEQGMKEAHGYVALDDTGIAKTAATPGLNAFEQGVKKRKTHGMAVEPFEAVSAFVAQVEKKYAYVTDTAYTDGGLVGADRAGREQALHRLERVFLPDAGVTGAGEHGAIAAACGAIEELDLEGNPISEWQPLLDIAVQLPRLHWLGLNRLPLQPLDALPDTFGATLGGLRTLCLSRTGMAWEQLLLIASAMPHLAELHFCANGVVSLEPASARGAAEAEGGGEGRAVGNLLCERLPALRTLWLEDNHLASWEGVAPLASLPHLEALNLSGNRIASLPRAHSGFRSLRRRRRLDSLPALSDAALRDLPLFGGMSASSQRRLVIARMGSLATLNGSEVRRREREDAERFYLRSLSESYPEPLPEGSAELIELTLRSTAAAAGHLPPLTRRLPSSLPVKSLKAMAGALFKVEPARQVVLYSRRAGRRNDIPESLDDELKRLCDYGVIGGGEIIIEEEDGS</sequence>
<dbReference type="eggNOG" id="KOG2982">
    <property type="taxonomic scope" value="Eukaryota"/>
</dbReference>
<keyword evidence="1" id="KW-0433">Leucine-rich repeat</keyword>
<dbReference type="PaxDb" id="2903-EOD14733"/>
<dbReference type="GO" id="GO:0005737">
    <property type="term" value="C:cytoplasm"/>
    <property type="evidence" value="ECO:0007669"/>
    <property type="project" value="TreeGrafter"/>
</dbReference>
<dbReference type="Proteomes" id="UP000013827">
    <property type="component" value="Unassembled WGS sequence"/>
</dbReference>
<reference evidence="4" key="1">
    <citation type="journal article" date="2013" name="Nature">
        <title>Pan genome of the phytoplankton Emiliania underpins its global distribution.</title>
        <authorList>
            <person name="Read B.A."/>
            <person name="Kegel J."/>
            <person name="Klute M.J."/>
            <person name="Kuo A."/>
            <person name="Lefebvre S.C."/>
            <person name="Maumus F."/>
            <person name="Mayer C."/>
            <person name="Miller J."/>
            <person name="Monier A."/>
            <person name="Salamov A."/>
            <person name="Young J."/>
            <person name="Aguilar M."/>
            <person name="Claverie J.M."/>
            <person name="Frickenhaus S."/>
            <person name="Gonzalez K."/>
            <person name="Herman E.K."/>
            <person name="Lin Y.C."/>
            <person name="Napier J."/>
            <person name="Ogata H."/>
            <person name="Sarno A.F."/>
            <person name="Shmutz J."/>
            <person name="Schroeder D."/>
            <person name="de Vargas C."/>
            <person name="Verret F."/>
            <person name="von Dassow P."/>
            <person name="Valentin K."/>
            <person name="Van de Peer Y."/>
            <person name="Wheeler G."/>
            <person name="Dacks J.B."/>
            <person name="Delwiche C.F."/>
            <person name="Dyhrman S.T."/>
            <person name="Glockner G."/>
            <person name="John U."/>
            <person name="Richards T."/>
            <person name="Worden A.Z."/>
            <person name="Zhang X."/>
            <person name="Grigoriev I.V."/>
            <person name="Allen A.E."/>
            <person name="Bidle K."/>
            <person name="Borodovsky M."/>
            <person name="Bowler C."/>
            <person name="Brownlee C."/>
            <person name="Cock J.M."/>
            <person name="Elias M."/>
            <person name="Gladyshev V.N."/>
            <person name="Groth M."/>
            <person name="Guda C."/>
            <person name="Hadaegh A."/>
            <person name="Iglesias-Rodriguez M.D."/>
            <person name="Jenkins J."/>
            <person name="Jones B.M."/>
            <person name="Lawson T."/>
            <person name="Leese F."/>
            <person name="Lindquist E."/>
            <person name="Lobanov A."/>
            <person name="Lomsadze A."/>
            <person name="Malik S.B."/>
            <person name="Marsh M.E."/>
            <person name="Mackinder L."/>
            <person name="Mock T."/>
            <person name="Mueller-Roeber B."/>
            <person name="Pagarete A."/>
            <person name="Parker M."/>
            <person name="Probert I."/>
            <person name="Quesneville H."/>
            <person name="Raines C."/>
            <person name="Rensing S.A."/>
            <person name="Riano-Pachon D.M."/>
            <person name="Richier S."/>
            <person name="Rokitta S."/>
            <person name="Shiraiwa Y."/>
            <person name="Soanes D.M."/>
            <person name="van der Giezen M."/>
            <person name="Wahlund T.M."/>
            <person name="Williams B."/>
            <person name="Wilson W."/>
            <person name="Wolfe G."/>
            <person name="Wurch L.L."/>
        </authorList>
    </citation>
    <scope>NUCLEOTIDE SEQUENCE</scope>
</reference>
<protein>
    <recommendedName>
        <fullName evidence="5">Ubiquitin-like domain-containing protein</fullName>
    </recommendedName>
</protein>
<proteinExistence type="predicted"/>
<evidence type="ECO:0008006" key="5">
    <source>
        <dbReference type="Google" id="ProtNLM"/>
    </source>
</evidence>
<dbReference type="OMA" id="ANKWANA"/>
<dbReference type="AlphaFoldDB" id="A0A0D3ITZ8"/>
<dbReference type="SUPFAM" id="SSF54236">
    <property type="entry name" value="Ubiquitin-like"/>
    <property type="match status" value="1"/>
</dbReference>
<dbReference type="Gene3D" id="3.10.20.90">
    <property type="entry name" value="Phosphatidylinositol 3-kinase Catalytic Subunit, Chain A, domain 1"/>
    <property type="match status" value="1"/>
</dbReference>